<reference evidence="2 3" key="1">
    <citation type="journal article" date="2015" name="Genome Announc.">
        <title>Bifidobacterium pseudolongum Strain PV8-2, Isolated from a Stool Sample of an Anemic Kenyan Infant.</title>
        <authorList>
            <person name="Vazquez-Gutierrez P."/>
            <person name="Lacroix C."/>
            <person name="Chassard C."/>
            <person name="Klumpp J."/>
            <person name="Stevens M.J."/>
            <person name="Jans C."/>
        </authorList>
    </citation>
    <scope>NUCLEOTIDE SEQUENCE [LARGE SCALE GENOMIC DNA]</scope>
    <source>
        <strain evidence="2 3">PV8-2</strain>
    </source>
</reference>
<dbReference type="InterPro" id="IPR036895">
    <property type="entry name" value="Uracil-DNA_glycosylase-like_sf"/>
</dbReference>
<dbReference type="PANTHER" id="PTHR42160">
    <property type="entry name" value="URACIL-DNA GLYCOSYLASE SUPERFAMILY PROTEIN"/>
    <property type="match status" value="1"/>
</dbReference>
<dbReference type="RefSeq" id="WP_039170927.1">
    <property type="nucleotide sequence ID" value="NZ_CP007457.1"/>
</dbReference>
<dbReference type="KEGG" id="bpsp:AH67_00905"/>
<name>A0A0A7I5Z1_9BIFI</name>
<evidence type="ECO:0000313" key="3">
    <source>
        <dbReference type="Proteomes" id="UP000030636"/>
    </source>
</evidence>
<sequence length="197" mass="22580">MASIEDIRTSIINDPRNARFTAEGWKPVFSAPSTAVITIVGQTPSADAQRSGLCWDDRSGDRLREWLGVDRETFYGSGLFALVPMDFYFLGDGEDGHGDTPRPWVAPQWHPQINADLPHVRLTILAGEDAQRYYLHQNTEARETQTVEHFEQYLPEFFPIVHPSGRTNIWRTEHPWFDERVIPALRTRVHGIIDARQ</sequence>
<dbReference type="OrthoDB" id="9789139at2"/>
<dbReference type="SMART" id="SM00986">
    <property type="entry name" value="UDG"/>
    <property type="match status" value="1"/>
</dbReference>
<dbReference type="SUPFAM" id="SSF52141">
    <property type="entry name" value="Uracil-DNA glycosylase-like"/>
    <property type="match status" value="1"/>
</dbReference>
<accession>A0A0A7I5Z1</accession>
<keyword evidence="3" id="KW-1185">Reference proteome</keyword>
<protein>
    <submittedName>
        <fullName evidence="2">Uracil-DNA glycosylase</fullName>
    </submittedName>
</protein>
<dbReference type="AlphaFoldDB" id="A0A0A7I5Z1"/>
<feature type="domain" description="Uracil-DNA glycosylase-like" evidence="1">
    <location>
        <begin position="29"/>
        <end position="186"/>
    </location>
</feature>
<dbReference type="Proteomes" id="UP000030636">
    <property type="component" value="Chromosome"/>
</dbReference>
<dbReference type="EMBL" id="CP007457">
    <property type="protein sequence ID" value="AIZ15668.1"/>
    <property type="molecule type" value="Genomic_DNA"/>
</dbReference>
<dbReference type="HOGENOM" id="CLU_075800_0_0_11"/>
<gene>
    <name evidence="2" type="ORF">AH67_00905</name>
</gene>
<evidence type="ECO:0000259" key="1">
    <source>
        <dbReference type="SMART" id="SM00986"/>
    </source>
</evidence>
<dbReference type="Pfam" id="PF03167">
    <property type="entry name" value="UDG"/>
    <property type="match status" value="1"/>
</dbReference>
<proteinExistence type="predicted"/>
<dbReference type="STRING" id="1447715.AH67_00905"/>
<dbReference type="InterPro" id="IPR005122">
    <property type="entry name" value="Uracil-DNA_glycosylase-like"/>
</dbReference>
<organism evidence="2 3">
    <name type="scientific">Bifidobacterium pseudolongum PV8-2</name>
    <dbReference type="NCBI Taxonomy" id="1447715"/>
    <lineage>
        <taxon>Bacteria</taxon>
        <taxon>Bacillati</taxon>
        <taxon>Actinomycetota</taxon>
        <taxon>Actinomycetes</taxon>
        <taxon>Bifidobacteriales</taxon>
        <taxon>Bifidobacteriaceae</taxon>
        <taxon>Bifidobacterium</taxon>
    </lineage>
</organism>
<dbReference type="Gene3D" id="3.40.470.10">
    <property type="entry name" value="Uracil-DNA glycosylase-like domain"/>
    <property type="match status" value="1"/>
</dbReference>
<dbReference type="SMART" id="SM00987">
    <property type="entry name" value="UreE_C"/>
    <property type="match status" value="1"/>
</dbReference>
<dbReference type="InterPro" id="IPR047124">
    <property type="entry name" value="HI_0220.2"/>
</dbReference>
<dbReference type="CDD" id="cd10033">
    <property type="entry name" value="UDG_like"/>
    <property type="match status" value="1"/>
</dbReference>
<dbReference type="PANTHER" id="PTHR42160:SF1">
    <property type="entry name" value="URACIL-DNA GLYCOSYLASE SUPERFAMILY PROTEIN"/>
    <property type="match status" value="1"/>
</dbReference>
<evidence type="ECO:0000313" key="2">
    <source>
        <dbReference type="EMBL" id="AIZ15668.1"/>
    </source>
</evidence>